<dbReference type="STRING" id="1121331.SAMN02745248_01505"/>
<dbReference type="EMBL" id="FRAD01000011">
    <property type="protein sequence ID" value="SHJ99439.1"/>
    <property type="molecule type" value="Genomic_DNA"/>
</dbReference>
<reference evidence="1 2" key="1">
    <citation type="submission" date="2016-11" db="EMBL/GenBank/DDBJ databases">
        <authorList>
            <person name="Jaros S."/>
            <person name="Januszkiewicz K."/>
            <person name="Wedrychowicz H."/>
        </authorList>
    </citation>
    <scope>NUCLEOTIDE SEQUENCE [LARGE SCALE GENOMIC DNA]</scope>
    <source>
        <strain evidence="1 2">DSM 3090</strain>
    </source>
</reference>
<dbReference type="Proteomes" id="UP000183952">
    <property type="component" value="Unassembled WGS sequence"/>
</dbReference>
<accession>A0A1M6NUL1</accession>
<dbReference type="AlphaFoldDB" id="A0A1M6NUL1"/>
<protein>
    <submittedName>
        <fullName evidence="1">Uncharacterized protein</fullName>
    </submittedName>
</protein>
<proteinExistence type="predicted"/>
<evidence type="ECO:0000313" key="2">
    <source>
        <dbReference type="Proteomes" id="UP000183952"/>
    </source>
</evidence>
<sequence length="67" mass="7537">MVFKYEGKKYSLAATKVFKGCIVPDAINKVSIVFINLSLGKAEQSRVLHKLLKRNNLQDIKKEIVCG</sequence>
<gene>
    <name evidence="1" type="ORF">SAMN02745248_01505</name>
</gene>
<name>A0A1M6NUL1_9CLOT</name>
<keyword evidence="2" id="KW-1185">Reference proteome</keyword>
<organism evidence="1 2">
    <name type="scientific">Hathewaya proteolytica DSM 3090</name>
    <dbReference type="NCBI Taxonomy" id="1121331"/>
    <lineage>
        <taxon>Bacteria</taxon>
        <taxon>Bacillati</taxon>
        <taxon>Bacillota</taxon>
        <taxon>Clostridia</taxon>
        <taxon>Eubacteriales</taxon>
        <taxon>Clostridiaceae</taxon>
        <taxon>Hathewaya</taxon>
    </lineage>
</organism>
<evidence type="ECO:0000313" key="1">
    <source>
        <dbReference type="EMBL" id="SHJ99439.1"/>
    </source>
</evidence>
<dbReference type="RefSeq" id="WP_072903470.1">
    <property type="nucleotide sequence ID" value="NZ_FRAD01000011.1"/>
</dbReference>